<organism evidence="4 5">
    <name type="scientific">Caulobacter segnis</name>
    <dbReference type="NCBI Taxonomy" id="88688"/>
    <lineage>
        <taxon>Bacteria</taxon>
        <taxon>Pseudomonadati</taxon>
        <taxon>Pseudomonadota</taxon>
        <taxon>Alphaproteobacteria</taxon>
        <taxon>Caulobacterales</taxon>
        <taxon>Caulobacteraceae</taxon>
        <taxon>Caulobacter</taxon>
    </lineage>
</organism>
<dbReference type="Pfam" id="PF00959">
    <property type="entry name" value="Phage_lysozyme"/>
    <property type="match status" value="1"/>
</dbReference>
<reference evidence="4 5" key="1">
    <citation type="submission" date="2017-08" db="EMBL/GenBank/DDBJ databases">
        <title>Infants hospitalized years apart are colonized by the same room-sourced microbial strains.</title>
        <authorList>
            <person name="Brooks B."/>
            <person name="Olm M.R."/>
            <person name="Firek B.A."/>
            <person name="Baker R."/>
            <person name="Thomas B.C."/>
            <person name="Morowitz M.J."/>
            <person name="Banfield J.F."/>
        </authorList>
    </citation>
    <scope>NUCLEOTIDE SEQUENCE [LARGE SCALE GENOMIC DNA]</scope>
    <source>
        <strain evidence="4">S2_003_000_R2_4</strain>
    </source>
</reference>
<dbReference type="SUPFAM" id="SSF53955">
    <property type="entry name" value="Lysozyme-like"/>
    <property type="match status" value="1"/>
</dbReference>
<dbReference type="GO" id="GO:0016998">
    <property type="term" value="P:cell wall macromolecule catabolic process"/>
    <property type="evidence" value="ECO:0007669"/>
    <property type="project" value="InterPro"/>
</dbReference>
<keyword evidence="3" id="KW-0378">Hydrolase</keyword>
<dbReference type="Gene3D" id="1.10.530.40">
    <property type="match status" value="1"/>
</dbReference>
<dbReference type="InterPro" id="IPR052619">
    <property type="entry name" value="Phage_lysozyme-like"/>
</dbReference>
<dbReference type="AlphaFoldDB" id="A0A2W5VCZ6"/>
<gene>
    <name evidence="4" type="ORF">DI526_01255</name>
</gene>
<dbReference type="Proteomes" id="UP000249393">
    <property type="component" value="Unassembled WGS sequence"/>
</dbReference>
<keyword evidence="3" id="KW-0326">Glycosidase</keyword>
<dbReference type="PANTHER" id="PTHR37406:SF1">
    <property type="entry name" value="T4-TYPE LYSOZYME 1-RELATED"/>
    <property type="match status" value="1"/>
</dbReference>
<dbReference type="EC" id="3.2.1.17" evidence="3"/>
<evidence type="ECO:0000256" key="3">
    <source>
        <dbReference type="RuleBase" id="RU003788"/>
    </source>
</evidence>
<accession>A0A2W5VCZ6</accession>
<evidence type="ECO:0000256" key="2">
    <source>
        <dbReference type="ARBA" id="ARBA00022638"/>
    </source>
</evidence>
<evidence type="ECO:0000313" key="5">
    <source>
        <dbReference type="Proteomes" id="UP000249393"/>
    </source>
</evidence>
<sequence length="162" mass="17798">MKTIEEQLELHEGFRSRPYRCPAGKLTIGIGRNLDDVGIRPAETVKLGLTKTSVIAAGVSRAQALGLLAYDLAEARATLDVLVPNWRTIDPVRRKVLEDMAFNMGHATLAQFKNTLAAVSRRDFDAAAVGMRKSAWYRQVGGEPGQRGARLVRMMLTGLDYA</sequence>
<keyword evidence="1 3" id="KW-0929">Antimicrobial</keyword>
<dbReference type="InterPro" id="IPR023346">
    <property type="entry name" value="Lysozyme-like_dom_sf"/>
</dbReference>
<dbReference type="PANTHER" id="PTHR37406">
    <property type="entry name" value="T4-TYPE LYSOZYME 1-RELATED"/>
    <property type="match status" value="1"/>
</dbReference>
<keyword evidence="2 3" id="KW-0081">Bacteriolytic enzyme</keyword>
<dbReference type="InterPro" id="IPR023347">
    <property type="entry name" value="Lysozyme_dom_sf"/>
</dbReference>
<dbReference type="EMBL" id="QFQZ01000002">
    <property type="protein sequence ID" value="PZR37172.1"/>
    <property type="molecule type" value="Genomic_DNA"/>
</dbReference>
<dbReference type="InterPro" id="IPR001165">
    <property type="entry name" value="T4-type_lysozyme"/>
</dbReference>
<dbReference type="GO" id="GO:0042742">
    <property type="term" value="P:defense response to bacterium"/>
    <property type="evidence" value="ECO:0007669"/>
    <property type="project" value="UniProtKB-KW"/>
</dbReference>
<evidence type="ECO:0000313" key="4">
    <source>
        <dbReference type="EMBL" id="PZR37172.1"/>
    </source>
</evidence>
<dbReference type="InterPro" id="IPR002196">
    <property type="entry name" value="Glyco_hydro_24"/>
</dbReference>
<protein>
    <recommendedName>
        <fullName evidence="3">Lysozyme</fullName>
        <ecNumber evidence="3">3.2.1.17</ecNumber>
    </recommendedName>
</protein>
<comment type="similarity">
    <text evidence="3">Belongs to the glycosyl hydrolase 24 family.</text>
</comment>
<dbReference type="PRINTS" id="PR00684">
    <property type="entry name" value="T4LYSOZYME"/>
</dbReference>
<evidence type="ECO:0000256" key="1">
    <source>
        <dbReference type="ARBA" id="ARBA00022529"/>
    </source>
</evidence>
<comment type="catalytic activity">
    <reaction evidence="3">
        <text>Hydrolysis of (1-&gt;4)-beta-linkages between N-acetylmuramic acid and N-acetyl-D-glucosamine residues in a peptidoglycan and between N-acetyl-D-glucosamine residues in chitodextrins.</text>
        <dbReference type="EC" id="3.2.1.17"/>
    </reaction>
</comment>
<proteinExistence type="inferred from homology"/>
<dbReference type="RefSeq" id="WP_304273131.1">
    <property type="nucleotide sequence ID" value="NZ_QFQZ01000002.1"/>
</dbReference>
<dbReference type="GO" id="GO:0031640">
    <property type="term" value="P:killing of cells of another organism"/>
    <property type="evidence" value="ECO:0007669"/>
    <property type="project" value="UniProtKB-KW"/>
</dbReference>
<comment type="caution">
    <text evidence="4">The sequence shown here is derived from an EMBL/GenBank/DDBJ whole genome shotgun (WGS) entry which is preliminary data.</text>
</comment>
<dbReference type="GO" id="GO:0009253">
    <property type="term" value="P:peptidoglycan catabolic process"/>
    <property type="evidence" value="ECO:0007669"/>
    <property type="project" value="InterPro"/>
</dbReference>
<name>A0A2W5VCZ6_9CAUL</name>
<dbReference type="GO" id="GO:0003796">
    <property type="term" value="F:lysozyme activity"/>
    <property type="evidence" value="ECO:0007669"/>
    <property type="project" value="UniProtKB-EC"/>
</dbReference>